<dbReference type="EMBL" id="JAEHSL010000005">
    <property type="protein sequence ID" value="MBI6180584.1"/>
    <property type="molecule type" value="Genomic_DNA"/>
</dbReference>
<dbReference type="InterPro" id="IPR036937">
    <property type="entry name" value="Adhesion_dom_fimbrial_sf"/>
</dbReference>
<gene>
    <name evidence="3" type="ORF">JEQ07_09245</name>
</gene>
<dbReference type="PANTHER" id="PTHR33420">
    <property type="entry name" value="FIMBRIAL SUBUNIT ELFA-RELATED"/>
    <property type="match status" value="1"/>
</dbReference>
<dbReference type="InterPro" id="IPR050263">
    <property type="entry name" value="Bact_Fimbrial_Adh_Pro"/>
</dbReference>
<sequence>MKIKDACRKMTAAAILLGAVIGNCAAVENMRFHGALVEEPCSLRPGDEAIQLDIGTVVNKYLYLNGRTLGKAFEIQLQDCDLSLGKTVSVAFRGVESVGLPGLLALDAGSQAAGVAIGMETYEGQPLVLNKPGGQYPLAAGRTVMQLKAYVQAEPEALAQKSIRLGAFNAIATFSLQYE</sequence>
<dbReference type="Gene3D" id="2.60.40.1090">
    <property type="entry name" value="Fimbrial-type adhesion domain"/>
    <property type="match status" value="1"/>
</dbReference>
<dbReference type="PANTHER" id="PTHR33420:SF9">
    <property type="entry name" value="MINOR FIMBRIAL SUBUNIT"/>
    <property type="match status" value="1"/>
</dbReference>
<dbReference type="InterPro" id="IPR008966">
    <property type="entry name" value="Adhesion_dom_sf"/>
</dbReference>
<evidence type="ECO:0000313" key="4">
    <source>
        <dbReference type="Proteomes" id="UP000639004"/>
    </source>
</evidence>
<feature type="domain" description="Fimbrial-type adhesion" evidence="2">
    <location>
        <begin position="31"/>
        <end position="178"/>
    </location>
</feature>
<dbReference type="InterPro" id="IPR000259">
    <property type="entry name" value="Adhesion_dom_fimbrial"/>
</dbReference>
<keyword evidence="4" id="KW-1185">Reference proteome</keyword>
<evidence type="ECO:0000313" key="3">
    <source>
        <dbReference type="EMBL" id="MBI6180584.1"/>
    </source>
</evidence>
<dbReference type="RefSeq" id="WP_198642283.1">
    <property type="nucleotide sequence ID" value="NZ_CAMITK010000006.1"/>
</dbReference>
<accession>A0ABS0TRL3</accession>
<reference evidence="3 4" key="1">
    <citation type="submission" date="2020-12" db="EMBL/GenBank/DDBJ databases">
        <title>Enhanced detection system for hospital associated transmission using whole genome sequencing surveillance.</title>
        <authorList>
            <person name="Harrison L.H."/>
            <person name="Van Tyne D."/>
            <person name="Marsh J.W."/>
            <person name="Griffith M.P."/>
            <person name="Snyder D.J."/>
            <person name="Cooper V.S."/>
            <person name="Mustapha M."/>
        </authorList>
    </citation>
    <scope>NUCLEOTIDE SEQUENCE [LARGE SCALE GENOMIC DNA]</scope>
    <source>
        <strain evidence="3 4">SER00238</strain>
    </source>
</reference>
<dbReference type="Pfam" id="PF00419">
    <property type="entry name" value="Fimbrial"/>
    <property type="match status" value="1"/>
</dbReference>
<feature type="chain" id="PRO_5047131629" evidence="1">
    <location>
        <begin position="26"/>
        <end position="179"/>
    </location>
</feature>
<evidence type="ECO:0000259" key="2">
    <source>
        <dbReference type="Pfam" id="PF00419"/>
    </source>
</evidence>
<keyword evidence="1" id="KW-0732">Signal</keyword>
<proteinExistence type="predicted"/>
<organism evidence="3 4">
    <name type="scientific">Serratia proteamaculans</name>
    <dbReference type="NCBI Taxonomy" id="28151"/>
    <lineage>
        <taxon>Bacteria</taxon>
        <taxon>Pseudomonadati</taxon>
        <taxon>Pseudomonadota</taxon>
        <taxon>Gammaproteobacteria</taxon>
        <taxon>Enterobacterales</taxon>
        <taxon>Yersiniaceae</taxon>
        <taxon>Serratia</taxon>
    </lineage>
</organism>
<evidence type="ECO:0000256" key="1">
    <source>
        <dbReference type="SAM" id="SignalP"/>
    </source>
</evidence>
<dbReference type="SUPFAM" id="SSF49401">
    <property type="entry name" value="Bacterial adhesins"/>
    <property type="match status" value="1"/>
</dbReference>
<comment type="caution">
    <text evidence="3">The sequence shown here is derived from an EMBL/GenBank/DDBJ whole genome shotgun (WGS) entry which is preliminary data.</text>
</comment>
<name>A0ABS0TRL3_SERPR</name>
<dbReference type="Proteomes" id="UP000639004">
    <property type="component" value="Unassembled WGS sequence"/>
</dbReference>
<protein>
    <submittedName>
        <fullName evidence="3">Fimbrial protein</fullName>
    </submittedName>
</protein>
<feature type="signal peptide" evidence="1">
    <location>
        <begin position="1"/>
        <end position="25"/>
    </location>
</feature>